<keyword evidence="3" id="KW-1185">Reference proteome</keyword>
<reference evidence="2 3" key="1">
    <citation type="journal article" date="2018" name="Sci. Rep.">
        <title>Genomic signatures of local adaptation to the degree of environmental predictability in rotifers.</title>
        <authorList>
            <person name="Franch-Gras L."/>
            <person name="Hahn C."/>
            <person name="Garcia-Roger E.M."/>
            <person name="Carmona M.J."/>
            <person name="Serra M."/>
            <person name="Gomez A."/>
        </authorList>
    </citation>
    <scope>NUCLEOTIDE SEQUENCE [LARGE SCALE GENOMIC DNA]</scope>
    <source>
        <strain evidence="2">HYR1</strain>
    </source>
</reference>
<protein>
    <submittedName>
        <fullName evidence="2">Uncharacterized protein</fullName>
    </submittedName>
</protein>
<evidence type="ECO:0000313" key="2">
    <source>
        <dbReference type="EMBL" id="RMZ99333.1"/>
    </source>
</evidence>
<dbReference type="Proteomes" id="UP000276133">
    <property type="component" value="Unassembled WGS sequence"/>
</dbReference>
<dbReference type="EMBL" id="REGN01010269">
    <property type="protein sequence ID" value="RMZ99333.1"/>
    <property type="molecule type" value="Genomic_DNA"/>
</dbReference>
<accession>A0A3M7PK06</accession>
<organism evidence="2 3">
    <name type="scientific">Brachionus plicatilis</name>
    <name type="common">Marine rotifer</name>
    <name type="synonym">Brachionus muelleri</name>
    <dbReference type="NCBI Taxonomy" id="10195"/>
    <lineage>
        <taxon>Eukaryota</taxon>
        <taxon>Metazoa</taxon>
        <taxon>Spiralia</taxon>
        <taxon>Gnathifera</taxon>
        <taxon>Rotifera</taxon>
        <taxon>Eurotatoria</taxon>
        <taxon>Monogononta</taxon>
        <taxon>Pseudotrocha</taxon>
        <taxon>Ploima</taxon>
        <taxon>Brachionidae</taxon>
        <taxon>Brachionus</taxon>
    </lineage>
</organism>
<comment type="caution">
    <text evidence="2">The sequence shown here is derived from an EMBL/GenBank/DDBJ whole genome shotgun (WGS) entry which is preliminary data.</text>
</comment>
<evidence type="ECO:0000313" key="3">
    <source>
        <dbReference type="Proteomes" id="UP000276133"/>
    </source>
</evidence>
<proteinExistence type="predicted"/>
<sequence length="61" mass="7155">MSLRFTLLIVDGLLVIVDDDVIKFGLIMIEFQFTLMRKISFFQSNYLAYAVNGKIKLFQFE</sequence>
<dbReference type="AlphaFoldDB" id="A0A3M7PK06"/>
<feature type="chain" id="PRO_5017926955" evidence="1">
    <location>
        <begin position="20"/>
        <end position="61"/>
    </location>
</feature>
<feature type="signal peptide" evidence="1">
    <location>
        <begin position="1"/>
        <end position="19"/>
    </location>
</feature>
<evidence type="ECO:0000256" key="1">
    <source>
        <dbReference type="SAM" id="SignalP"/>
    </source>
</evidence>
<name>A0A3M7PK06_BRAPC</name>
<keyword evidence="1" id="KW-0732">Signal</keyword>
<gene>
    <name evidence="2" type="ORF">BpHYR1_007941</name>
</gene>